<dbReference type="SMART" id="SM00355">
    <property type="entry name" value="ZnF_C2H2"/>
    <property type="match status" value="3"/>
</dbReference>
<dbReference type="Proteomes" id="UP001604336">
    <property type="component" value="Unassembled WGS sequence"/>
</dbReference>
<comment type="caution">
    <text evidence="4">The sequence shown here is derived from an EMBL/GenBank/DDBJ whole genome shotgun (WGS) entry which is preliminary data.</text>
</comment>
<feature type="region of interest" description="Disordered" evidence="2">
    <location>
        <begin position="271"/>
        <end position="306"/>
    </location>
</feature>
<feature type="domain" description="C2H2-type" evidence="3">
    <location>
        <begin position="146"/>
        <end position="168"/>
    </location>
</feature>
<reference evidence="5" key="1">
    <citation type="submission" date="2024-07" db="EMBL/GenBank/DDBJ databases">
        <title>Two chromosome-level genome assemblies of Korean endemic species Abeliophyllum distichum and Forsythia ovata (Oleaceae).</title>
        <authorList>
            <person name="Jang H."/>
        </authorList>
    </citation>
    <scope>NUCLEOTIDE SEQUENCE [LARGE SCALE GENOMIC DNA]</scope>
</reference>
<evidence type="ECO:0000313" key="4">
    <source>
        <dbReference type="EMBL" id="KAL2475928.1"/>
    </source>
</evidence>
<protein>
    <recommendedName>
        <fullName evidence="3">C2H2-type domain-containing protein</fullName>
    </recommendedName>
</protein>
<keyword evidence="1" id="KW-0862">Zinc</keyword>
<dbReference type="Pfam" id="PF13912">
    <property type="entry name" value="zf-C2H2_6"/>
    <property type="match status" value="3"/>
</dbReference>
<feature type="domain" description="C2H2-type" evidence="3">
    <location>
        <begin position="439"/>
        <end position="466"/>
    </location>
</feature>
<name>A0ABD1QK51_9LAMI</name>
<feature type="region of interest" description="Disordered" evidence="2">
    <location>
        <begin position="173"/>
        <end position="195"/>
    </location>
</feature>
<accession>A0ABD1QK51</accession>
<dbReference type="GO" id="GO:0008270">
    <property type="term" value="F:zinc ion binding"/>
    <property type="evidence" value="ECO:0007669"/>
    <property type="project" value="UniProtKB-KW"/>
</dbReference>
<dbReference type="SUPFAM" id="SSF57667">
    <property type="entry name" value="beta-beta-alpha zinc fingers"/>
    <property type="match status" value="2"/>
</dbReference>
<proteinExistence type="predicted"/>
<dbReference type="InterPro" id="IPR013087">
    <property type="entry name" value="Znf_C2H2_type"/>
</dbReference>
<gene>
    <name evidence="4" type="ORF">Adt_36664</name>
</gene>
<sequence>MVGDQDNQSQSIKKYDHKSQVCGPAFGEGNMWIKLKIPKNEEEDQNNGFREKDQVNNNNNNRRVCRFCNKVFSSGKALGGHMRIHVQANKDLVFKKKLKPHQSVEFKKQQYLPEDEERVIDFVKKKHYQKPTCGGGPVNQYNIKKETCIICGKDFPSEKSLFGHMRCHPERDWRGIQPPTMARNSSWLSSSSDAETRKMDDRIDSVAYIDGNFNPVVDLTKSLKAWSVTAKRGRKVTVASTSEISSLEEVQLRDAVNDLMMLAHGDSYESGLTNRQMVDESEKVDESDAANSTSLNSKAGIGDISPVSQTKKQIIEGRNSPVQQFGNEEMGSSNVENLEYLPVKSMTDVGEATAVLGTGLIIEKSAGMDRQWKGTDKPVEFKHNKDCSDDSKKYLETSYGNMTIKNKKRRKRLKLSDLEVVQNASRLNQKKLALQPDKYHCSTCDRSFPTHQALGGHRSSHKKIKIWVDEGISNPIVQFADETKESEASNICKRVFDFDLNEVPPSEDEAGIESELVVSN</sequence>
<dbReference type="PROSITE" id="PS50157">
    <property type="entry name" value="ZINC_FINGER_C2H2_2"/>
    <property type="match status" value="3"/>
</dbReference>
<keyword evidence="5" id="KW-1185">Reference proteome</keyword>
<keyword evidence="1" id="KW-0479">Metal-binding</keyword>
<dbReference type="EMBL" id="JBFOLK010000011">
    <property type="protein sequence ID" value="KAL2475928.1"/>
    <property type="molecule type" value="Genomic_DNA"/>
</dbReference>
<dbReference type="AlphaFoldDB" id="A0ABD1QK51"/>
<organism evidence="4 5">
    <name type="scientific">Abeliophyllum distichum</name>
    <dbReference type="NCBI Taxonomy" id="126358"/>
    <lineage>
        <taxon>Eukaryota</taxon>
        <taxon>Viridiplantae</taxon>
        <taxon>Streptophyta</taxon>
        <taxon>Embryophyta</taxon>
        <taxon>Tracheophyta</taxon>
        <taxon>Spermatophyta</taxon>
        <taxon>Magnoliopsida</taxon>
        <taxon>eudicotyledons</taxon>
        <taxon>Gunneridae</taxon>
        <taxon>Pentapetalae</taxon>
        <taxon>asterids</taxon>
        <taxon>lamiids</taxon>
        <taxon>Lamiales</taxon>
        <taxon>Oleaceae</taxon>
        <taxon>Forsythieae</taxon>
        <taxon>Abeliophyllum</taxon>
    </lineage>
</organism>
<dbReference type="PANTHER" id="PTHR47591:SF1">
    <property type="entry name" value="ZINC FINGER PROTEIN ZAT2-RELATED"/>
    <property type="match status" value="1"/>
</dbReference>
<evidence type="ECO:0000256" key="2">
    <source>
        <dbReference type="SAM" id="MobiDB-lite"/>
    </source>
</evidence>
<feature type="domain" description="C2H2-type" evidence="3">
    <location>
        <begin position="63"/>
        <end position="90"/>
    </location>
</feature>
<evidence type="ECO:0000256" key="1">
    <source>
        <dbReference type="PROSITE-ProRule" id="PRU00042"/>
    </source>
</evidence>
<dbReference type="InterPro" id="IPR036236">
    <property type="entry name" value="Znf_C2H2_sf"/>
</dbReference>
<keyword evidence="1" id="KW-0863">Zinc-finger</keyword>
<feature type="compositionally biased region" description="Polar residues" evidence="2">
    <location>
        <begin position="182"/>
        <end position="193"/>
    </location>
</feature>
<evidence type="ECO:0000259" key="3">
    <source>
        <dbReference type="PROSITE" id="PS50157"/>
    </source>
</evidence>
<feature type="compositionally biased region" description="Basic and acidic residues" evidence="2">
    <location>
        <begin position="277"/>
        <end position="286"/>
    </location>
</feature>
<dbReference type="PROSITE" id="PS00028">
    <property type="entry name" value="ZINC_FINGER_C2H2_1"/>
    <property type="match status" value="3"/>
</dbReference>
<dbReference type="PANTHER" id="PTHR47591">
    <property type="entry name" value="ZINC FINGER PROTEIN ZAT2-RELATED"/>
    <property type="match status" value="1"/>
</dbReference>
<dbReference type="Gene3D" id="3.30.160.60">
    <property type="entry name" value="Classic Zinc Finger"/>
    <property type="match status" value="1"/>
</dbReference>
<evidence type="ECO:0000313" key="5">
    <source>
        <dbReference type="Proteomes" id="UP001604336"/>
    </source>
</evidence>